<name>A0A183GTM6_HELPZ</name>
<evidence type="ECO:0000313" key="2">
    <source>
        <dbReference type="Proteomes" id="UP000050761"/>
    </source>
</evidence>
<dbReference type="AlphaFoldDB" id="A0A183GTM6"/>
<gene>
    <name evidence="1" type="ORF">HPBE_LOCUS26045</name>
</gene>
<keyword evidence="2" id="KW-1185">Reference proteome</keyword>
<dbReference type="EMBL" id="UZAH01039076">
    <property type="protein sequence ID" value="VDP55357.1"/>
    <property type="molecule type" value="Genomic_DNA"/>
</dbReference>
<evidence type="ECO:0000313" key="3">
    <source>
        <dbReference type="WBParaSite" id="HPBE_0002604601-mRNA-1"/>
    </source>
</evidence>
<evidence type="ECO:0000313" key="1">
    <source>
        <dbReference type="EMBL" id="VDP55357.1"/>
    </source>
</evidence>
<dbReference type="WBParaSite" id="HPBE_0002604601-mRNA-1">
    <property type="protein sequence ID" value="HPBE_0002604601-mRNA-1"/>
    <property type="gene ID" value="HPBE_0002604601"/>
</dbReference>
<sequence length="83" mass="9465">MDNISEEYDRFVHHLHDSAMITALLPGIPFETVEWSGAPQQGDERPPRDCQIKAAGTYLKDFQSALQKQHRHKQATEGRGEFT</sequence>
<protein>
    <submittedName>
        <fullName evidence="3">Transposase</fullName>
    </submittedName>
</protein>
<reference evidence="3" key="2">
    <citation type="submission" date="2019-09" db="UniProtKB">
        <authorList>
            <consortium name="WormBaseParasite"/>
        </authorList>
    </citation>
    <scope>IDENTIFICATION</scope>
</reference>
<dbReference type="Proteomes" id="UP000050761">
    <property type="component" value="Unassembled WGS sequence"/>
</dbReference>
<accession>A0A3P8DUF9</accession>
<reference evidence="1 2" key="1">
    <citation type="submission" date="2018-11" db="EMBL/GenBank/DDBJ databases">
        <authorList>
            <consortium name="Pathogen Informatics"/>
        </authorList>
    </citation>
    <scope>NUCLEOTIDE SEQUENCE [LARGE SCALE GENOMIC DNA]</scope>
</reference>
<organism evidence="2 3">
    <name type="scientific">Heligmosomoides polygyrus</name>
    <name type="common">Parasitic roundworm</name>
    <dbReference type="NCBI Taxonomy" id="6339"/>
    <lineage>
        <taxon>Eukaryota</taxon>
        <taxon>Metazoa</taxon>
        <taxon>Ecdysozoa</taxon>
        <taxon>Nematoda</taxon>
        <taxon>Chromadorea</taxon>
        <taxon>Rhabditida</taxon>
        <taxon>Rhabditina</taxon>
        <taxon>Rhabditomorpha</taxon>
        <taxon>Strongyloidea</taxon>
        <taxon>Heligmosomidae</taxon>
        <taxon>Heligmosomoides</taxon>
    </lineage>
</organism>
<accession>A0A183GTM6</accession>
<proteinExistence type="predicted"/>